<evidence type="ECO:0000259" key="11">
    <source>
        <dbReference type="PROSITE" id="PS50048"/>
    </source>
</evidence>
<dbReference type="InterPro" id="IPR051059">
    <property type="entry name" value="VerF-like"/>
</dbReference>
<sequence>MFQCSQCEKSYQRRTHLLRHQDTRKFKDHPGFDYWHRLTNSRYASAKLCAKKHNQPSPVAARPGRKRQSCDLCFSAKAACDKNLPCSRCVSIRRECVFTAQGGPSTSPTSRAALACPSPSFNLPPGTSKGNGPFSFLRHFTNPSIQKDRLAIGETAKYSLRRNLETLYSRLEVALVPTDPTPTLASDLQIPDLPFQMPSSSDESMLTQLPSEILFPSKLSNQLTEIMAELVETSKSMISASVGASETLDIMELTTLLGVSNISAFISAFFHSLHWHLPIVHFPTFDPGDVSNPLLLAIFMAGAAYTTPLDGASMSPWLLDVAEEYIFRKVCNLPAMPPSRDPATLLPTLQLIQSALIIEMLQFGRDDLQTRRRIRIIRNPCLVSTIRSLGMFQFKRSVFSKICDERAWRIMVAEEMCIRVACWVFLSDAFLTVCFKNHPSVSTFEMNCDFPWSAELWEAESPSAFGRIAAEHSPTEQPLPTLREVISQLLDTPIKEQSTPWGAFLSSEHLLMLIYAINSLAFQARVGLLKYLPIDTISCAASNWKRIWDSVVGSSDQEQILHLGYPKHAEELWWLLKATLEVSEKPETDFAYLGSNATDELGTLNDFIRSCYHNV</sequence>
<keyword evidence="8" id="KW-0804">Transcription</keyword>
<keyword evidence="5" id="KW-0862">Zinc</keyword>
<dbReference type="PROSITE" id="PS50048">
    <property type="entry name" value="ZN2_CY6_FUNGAL_2"/>
    <property type="match status" value="1"/>
</dbReference>
<organism evidence="13 14">
    <name type="scientific">Penicillium argentinense</name>
    <dbReference type="NCBI Taxonomy" id="1131581"/>
    <lineage>
        <taxon>Eukaryota</taxon>
        <taxon>Fungi</taxon>
        <taxon>Dikarya</taxon>
        <taxon>Ascomycota</taxon>
        <taxon>Pezizomycotina</taxon>
        <taxon>Eurotiomycetes</taxon>
        <taxon>Eurotiomycetidae</taxon>
        <taxon>Eurotiales</taxon>
        <taxon>Aspergillaceae</taxon>
        <taxon>Penicillium</taxon>
    </lineage>
</organism>
<dbReference type="Pfam" id="PF04082">
    <property type="entry name" value="Fungal_trans"/>
    <property type="match status" value="1"/>
</dbReference>
<dbReference type="PANTHER" id="PTHR40626:SF1">
    <property type="entry name" value="TRANSCRIPTION FACTOR WITH C2H2 AND ZN(2)-CYS(6) DNA BINDING DOMAIN (EUROFUNG)"/>
    <property type="match status" value="1"/>
</dbReference>
<dbReference type="InterPro" id="IPR036864">
    <property type="entry name" value="Zn2-C6_fun-type_DNA-bd_sf"/>
</dbReference>
<dbReference type="AlphaFoldDB" id="A0A9W9FH54"/>
<dbReference type="GO" id="GO:0008270">
    <property type="term" value="F:zinc ion binding"/>
    <property type="evidence" value="ECO:0007669"/>
    <property type="project" value="UniProtKB-KW"/>
</dbReference>
<evidence type="ECO:0000256" key="1">
    <source>
        <dbReference type="ARBA" id="ARBA00004123"/>
    </source>
</evidence>
<evidence type="ECO:0000256" key="2">
    <source>
        <dbReference type="ARBA" id="ARBA00022723"/>
    </source>
</evidence>
<dbReference type="PANTHER" id="PTHR40626">
    <property type="entry name" value="MIP31509P"/>
    <property type="match status" value="1"/>
</dbReference>
<keyword evidence="2" id="KW-0479">Metal-binding</keyword>
<dbReference type="GO" id="GO:0005634">
    <property type="term" value="C:nucleus"/>
    <property type="evidence" value="ECO:0007669"/>
    <property type="project" value="UniProtKB-SubCell"/>
</dbReference>
<dbReference type="Proteomes" id="UP001149074">
    <property type="component" value="Unassembled WGS sequence"/>
</dbReference>
<evidence type="ECO:0000256" key="3">
    <source>
        <dbReference type="ARBA" id="ARBA00022737"/>
    </source>
</evidence>
<dbReference type="SUPFAM" id="SSF57701">
    <property type="entry name" value="Zn2/Cys6 DNA-binding domain"/>
    <property type="match status" value="1"/>
</dbReference>
<dbReference type="Gene3D" id="4.10.240.10">
    <property type="entry name" value="Zn(2)-C6 fungal-type DNA-binding domain"/>
    <property type="match status" value="1"/>
</dbReference>
<feature type="domain" description="Zn(2)-C6 fungal-type" evidence="11">
    <location>
        <begin position="69"/>
        <end position="98"/>
    </location>
</feature>
<keyword evidence="4 10" id="KW-0863">Zinc-finger</keyword>
<reference evidence="13" key="1">
    <citation type="submission" date="2022-11" db="EMBL/GenBank/DDBJ databases">
        <authorList>
            <person name="Petersen C."/>
        </authorList>
    </citation>
    <scope>NUCLEOTIDE SEQUENCE</scope>
    <source>
        <strain evidence="13">IBT 30761</strain>
    </source>
</reference>
<dbReference type="InterPro" id="IPR001138">
    <property type="entry name" value="Zn2Cys6_DnaBD"/>
</dbReference>
<dbReference type="EMBL" id="JAPQKI010000005">
    <property type="protein sequence ID" value="KAJ5100053.1"/>
    <property type="molecule type" value="Genomic_DNA"/>
</dbReference>
<dbReference type="OrthoDB" id="654211at2759"/>
<gene>
    <name evidence="13" type="ORF">N7532_007054</name>
</gene>
<dbReference type="GO" id="GO:0006351">
    <property type="term" value="P:DNA-templated transcription"/>
    <property type="evidence" value="ECO:0007669"/>
    <property type="project" value="InterPro"/>
</dbReference>
<feature type="domain" description="C2H2-type" evidence="12">
    <location>
        <begin position="2"/>
        <end position="30"/>
    </location>
</feature>
<dbReference type="SMART" id="SM00066">
    <property type="entry name" value="GAL4"/>
    <property type="match status" value="1"/>
</dbReference>
<evidence type="ECO:0000256" key="5">
    <source>
        <dbReference type="ARBA" id="ARBA00022833"/>
    </source>
</evidence>
<evidence type="ECO:0000259" key="12">
    <source>
        <dbReference type="PROSITE" id="PS50157"/>
    </source>
</evidence>
<evidence type="ECO:0000256" key="9">
    <source>
        <dbReference type="ARBA" id="ARBA00023242"/>
    </source>
</evidence>
<dbReference type="InterPro" id="IPR013087">
    <property type="entry name" value="Znf_C2H2_type"/>
</dbReference>
<dbReference type="CDD" id="cd12148">
    <property type="entry name" value="fungal_TF_MHR"/>
    <property type="match status" value="1"/>
</dbReference>
<keyword evidence="7" id="KW-0238">DNA-binding</keyword>
<comment type="subcellular location">
    <subcellularLocation>
        <location evidence="1">Nucleus</location>
    </subcellularLocation>
</comment>
<dbReference type="GeneID" id="81358526"/>
<evidence type="ECO:0000256" key="6">
    <source>
        <dbReference type="ARBA" id="ARBA00023015"/>
    </source>
</evidence>
<evidence type="ECO:0000256" key="10">
    <source>
        <dbReference type="PROSITE-ProRule" id="PRU00042"/>
    </source>
</evidence>
<dbReference type="CDD" id="cd00067">
    <property type="entry name" value="GAL4"/>
    <property type="match status" value="1"/>
</dbReference>
<name>A0A9W9FH54_9EURO</name>
<evidence type="ECO:0008006" key="15">
    <source>
        <dbReference type="Google" id="ProtNLM"/>
    </source>
</evidence>
<dbReference type="RefSeq" id="XP_056475706.1">
    <property type="nucleotide sequence ID" value="XM_056619547.1"/>
</dbReference>
<evidence type="ECO:0000256" key="7">
    <source>
        <dbReference type="ARBA" id="ARBA00023125"/>
    </source>
</evidence>
<dbReference type="PROSITE" id="PS50157">
    <property type="entry name" value="ZINC_FINGER_C2H2_2"/>
    <property type="match status" value="1"/>
</dbReference>
<dbReference type="GO" id="GO:0000978">
    <property type="term" value="F:RNA polymerase II cis-regulatory region sequence-specific DNA binding"/>
    <property type="evidence" value="ECO:0007669"/>
    <property type="project" value="InterPro"/>
</dbReference>
<accession>A0A9W9FH54</accession>
<keyword evidence="14" id="KW-1185">Reference proteome</keyword>
<keyword evidence="6" id="KW-0805">Transcription regulation</keyword>
<evidence type="ECO:0000313" key="13">
    <source>
        <dbReference type="EMBL" id="KAJ5100053.1"/>
    </source>
</evidence>
<dbReference type="GO" id="GO:0000981">
    <property type="term" value="F:DNA-binding transcription factor activity, RNA polymerase II-specific"/>
    <property type="evidence" value="ECO:0007669"/>
    <property type="project" value="InterPro"/>
</dbReference>
<keyword evidence="3" id="KW-0677">Repeat</keyword>
<reference evidence="13" key="2">
    <citation type="journal article" date="2023" name="IMA Fungus">
        <title>Comparative genomic study of the Penicillium genus elucidates a diverse pangenome and 15 lateral gene transfer events.</title>
        <authorList>
            <person name="Petersen C."/>
            <person name="Sorensen T."/>
            <person name="Nielsen M.R."/>
            <person name="Sondergaard T.E."/>
            <person name="Sorensen J.L."/>
            <person name="Fitzpatrick D.A."/>
            <person name="Frisvad J.C."/>
            <person name="Nielsen K.L."/>
        </authorList>
    </citation>
    <scope>NUCLEOTIDE SEQUENCE</scope>
    <source>
        <strain evidence="13">IBT 30761</strain>
    </source>
</reference>
<evidence type="ECO:0000313" key="14">
    <source>
        <dbReference type="Proteomes" id="UP001149074"/>
    </source>
</evidence>
<dbReference type="InterPro" id="IPR007219">
    <property type="entry name" value="XnlR_reg_dom"/>
</dbReference>
<protein>
    <recommendedName>
        <fullName evidence="15">Zn(2)-C6 fungal-type domain-containing protein</fullName>
    </recommendedName>
</protein>
<evidence type="ECO:0000256" key="8">
    <source>
        <dbReference type="ARBA" id="ARBA00023163"/>
    </source>
</evidence>
<dbReference type="Pfam" id="PF00172">
    <property type="entry name" value="Zn_clus"/>
    <property type="match status" value="1"/>
</dbReference>
<proteinExistence type="predicted"/>
<dbReference type="GO" id="GO:0000785">
    <property type="term" value="C:chromatin"/>
    <property type="evidence" value="ECO:0007669"/>
    <property type="project" value="TreeGrafter"/>
</dbReference>
<comment type="caution">
    <text evidence="13">The sequence shown here is derived from an EMBL/GenBank/DDBJ whole genome shotgun (WGS) entry which is preliminary data.</text>
</comment>
<keyword evidence="9" id="KW-0539">Nucleus</keyword>
<evidence type="ECO:0000256" key="4">
    <source>
        <dbReference type="ARBA" id="ARBA00022771"/>
    </source>
</evidence>